<dbReference type="PANTHER" id="PTHR34105">
    <property type="entry name" value="PROLINE-, GLUTAMIC ACID- AND LEUCINE-RICH PROTEIN 1"/>
    <property type="match status" value="1"/>
</dbReference>
<proteinExistence type="inferred from homology"/>
<dbReference type="STRING" id="196109.A0A136JBJ8"/>
<evidence type="ECO:0000256" key="3">
    <source>
        <dbReference type="ARBA" id="ARBA00021502"/>
    </source>
</evidence>
<keyword evidence="4" id="KW-0539">Nucleus</keyword>
<dbReference type="Pfam" id="PF08167">
    <property type="entry name" value="RIX1"/>
    <property type="match status" value="1"/>
</dbReference>
<feature type="compositionally biased region" description="Acidic residues" evidence="5">
    <location>
        <begin position="754"/>
        <end position="768"/>
    </location>
</feature>
<evidence type="ECO:0000256" key="5">
    <source>
        <dbReference type="SAM" id="MobiDB-lite"/>
    </source>
</evidence>
<dbReference type="PANTHER" id="PTHR34105:SF1">
    <property type="entry name" value="PROLINE-, GLUTAMIC ACID- AND LEUCINE-RICH PROTEIN 1"/>
    <property type="match status" value="1"/>
</dbReference>
<dbReference type="AlphaFoldDB" id="A0A136JBJ8"/>
<reference evidence="8" key="1">
    <citation type="submission" date="2016-02" db="EMBL/GenBank/DDBJ databases">
        <title>Draft genome sequence of Microdochium bolleyi, a fungal endophyte of beachgrass.</title>
        <authorList>
            <consortium name="DOE Joint Genome Institute"/>
            <person name="David A.S."/>
            <person name="May G."/>
            <person name="Haridas S."/>
            <person name="Lim J."/>
            <person name="Wang M."/>
            <person name="Labutti K."/>
            <person name="Lipzen A."/>
            <person name="Barry K."/>
            <person name="Grigoriev I.V."/>
        </authorList>
    </citation>
    <scope>NUCLEOTIDE SEQUENCE [LARGE SCALE GENOMIC DNA]</scope>
    <source>
        <strain evidence="8">J235TASD1</strain>
    </source>
</reference>
<feature type="region of interest" description="Disordered" evidence="5">
    <location>
        <begin position="284"/>
        <end position="303"/>
    </location>
</feature>
<dbReference type="SUPFAM" id="SSF48371">
    <property type="entry name" value="ARM repeat"/>
    <property type="match status" value="1"/>
</dbReference>
<evidence type="ECO:0000313" key="7">
    <source>
        <dbReference type="EMBL" id="KXJ94543.1"/>
    </source>
</evidence>
<comment type="subcellular location">
    <subcellularLocation>
        <location evidence="1">Nucleus</location>
    </subcellularLocation>
</comment>
<feature type="region of interest" description="Disordered" evidence="5">
    <location>
        <begin position="721"/>
        <end position="768"/>
    </location>
</feature>
<dbReference type="Proteomes" id="UP000070501">
    <property type="component" value="Unassembled WGS sequence"/>
</dbReference>
<organism evidence="7 8">
    <name type="scientific">Microdochium bolleyi</name>
    <dbReference type="NCBI Taxonomy" id="196109"/>
    <lineage>
        <taxon>Eukaryota</taxon>
        <taxon>Fungi</taxon>
        <taxon>Dikarya</taxon>
        <taxon>Ascomycota</taxon>
        <taxon>Pezizomycotina</taxon>
        <taxon>Sordariomycetes</taxon>
        <taxon>Xylariomycetidae</taxon>
        <taxon>Xylariales</taxon>
        <taxon>Microdochiaceae</taxon>
        <taxon>Microdochium</taxon>
    </lineage>
</organism>
<evidence type="ECO:0000259" key="6">
    <source>
        <dbReference type="Pfam" id="PF08167"/>
    </source>
</evidence>
<evidence type="ECO:0000256" key="4">
    <source>
        <dbReference type="ARBA" id="ARBA00023242"/>
    </source>
</evidence>
<feature type="domain" description="Pre-rRNA-processing protein RIX1 N-terminal" evidence="6">
    <location>
        <begin position="10"/>
        <end position="217"/>
    </location>
</feature>
<dbReference type="GO" id="GO:0006364">
    <property type="term" value="P:rRNA processing"/>
    <property type="evidence" value="ECO:0007669"/>
    <property type="project" value="TreeGrafter"/>
</dbReference>
<protein>
    <recommendedName>
        <fullName evidence="3">Pre-rRNA-processing protein RIX1</fullName>
    </recommendedName>
</protein>
<feature type="compositionally biased region" description="Acidic residues" evidence="5">
    <location>
        <begin position="611"/>
        <end position="622"/>
    </location>
</feature>
<dbReference type="EMBL" id="KQ964247">
    <property type="protein sequence ID" value="KXJ94543.1"/>
    <property type="molecule type" value="Genomic_DNA"/>
</dbReference>
<name>A0A136JBJ8_9PEZI</name>
<sequence length="768" mass="83492">MALVALPAELRSLCRRLTASKPEALLGVLPSLLADVLRCEVPLSKPHESKGVDSAPEASALVHKLKTQITTLLQGRSSAGRFAGVALAKAVVEAGGWECLRTSEPWVRSLLSILQKKDPAVTKEAALVTLVKIYTLLHEFPTLIREIVTPTLPTLATSCLSIIKPPPSSKAQAPPFGLVETIFESFSALVPLYPTTLRQFAAKFRQDARVFVAPTCSDALLVPQSLSVASRRLIVRLHMTAPKGGEAAEWNKLIAQLIRESHATADQVFRAVVETWESSSGYVRQASDLEQKPSGGSDKPDELPTWAGLPAGSERLVGLLEYLGEVIRNPTKSAVTIPLSSLMDLATRITSIVPPSASKEKFEFAQMNTAVGREERDELWSALPRIQIAVMRLQTTCIGRLGRSFVPLAQESLEQTLRVLGSFYRIPEVRRVAYVLIRKLLCLCGPTMGKISVDSLDLAVRCCCRDLHGASGHLKRIQQHTTTLQNGTKTKSANQNADAFLSGKTAESTVTVSFSAEHVREAEALLAALHSYVPQQHVQSSARGRILQAAILARSKAAQVASVLHPLRDSNGRSQVILPYLMRQFPHDSEVELLRFNFRPTSIGKPGDLRDYDDDAEMEEEVEQSRKNVVSFGQATEPSAAAEGETEDQPMFTVNQVEQATATAATTTQNPFLAHSTIKTTSAETFDAQMPSALKRKNEADDDSSPPKRVEIESVVSHVAEVVPQRPAPKARVAVPAPADDDESDDESVHLDMELDSEGSDGEDAAEE</sequence>
<dbReference type="InterPro" id="IPR012583">
    <property type="entry name" value="RIX1_N"/>
</dbReference>
<dbReference type="GO" id="GO:0005634">
    <property type="term" value="C:nucleus"/>
    <property type="evidence" value="ECO:0007669"/>
    <property type="project" value="UniProtKB-SubCell"/>
</dbReference>
<feature type="region of interest" description="Disordered" evidence="5">
    <location>
        <begin position="604"/>
        <end position="626"/>
    </location>
</feature>
<keyword evidence="8" id="KW-1185">Reference proteome</keyword>
<evidence type="ECO:0000256" key="2">
    <source>
        <dbReference type="ARBA" id="ARBA00010511"/>
    </source>
</evidence>
<dbReference type="InParanoid" id="A0A136JBJ8"/>
<feature type="compositionally biased region" description="Low complexity" evidence="5">
    <location>
        <begin position="722"/>
        <end position="738"/>
    </location>
</feature>
<dbReference type="InterPro" id="IPR016024">
    <property type="entry name" value="ARM-type_fold"/>
</dbReference>
<evidence type="ECO:0000313" key="8">
    <source>
        <dbReference type="Proteomes" id="UP000070501"/>
    </source>
</evidence>
<accession>A0A136JBJ8</accession>
<evidence type="ECO:0000256" key="1">
    <source>
        <dbReference type="ARBA" id="ARBA00004123"/>
    </source>
</evidence>
<comment type="similarity">
    <text evidence="2">Belongs to the RIX1/PELP1 family.</text>
</comment>
<gene>
    <name evidence="7" type="ORF">Micbo1qcDRAFT_193688</name>
</gene>
<dbReference type="OrthoDB" id="20900at2759"/>